<dbReference type="PANTHER" id="PTHR42865">
    <property type="entry name" value="PROTON/GLUTAMATE-ASPARTATE SYMPORTER"/>
    <property type="match status" value="1"/>
</dbReference>
<dbReference type="NCBIfam" id="NF009587">
    <property type="entry name" value="PRK13027.1"/>
    <property type="match status" value="1"/>
</dbReference>
<dbReference type="NCBIfam" id="NF002461">
    <property type="entry name" value="PRK01663.1"/>
    <property type="match status" value="1"/>
</dbReference>
<evidence type="ECO:0000256" key="2">
    <source>
        <dbReference type="ARBA" id="ARBA00006148"/>
    </source>
</evidence>
<feature type="transmembrane region" description="Helical" evidence="9">
    <location>
        <begin position="9"/>
        <end position="27"/>
    </location>
</feature>
<feature type="transmembrane region" description="Helical" evidence="9">
    <location>
        <begin position="141"/>
        <end position="164"/>
    </location>
</feature>
<name>A0ABZ0FDX6_9GAMM</name>
<dbReference type="PANTHER" id="PTHR42865:SF1">
    <property type="entry name" value="AEROBIC C4-DICARBOXYLATE TRANSPORT PROTEIN"/>
    <property type="match status" value="1"/>
</dbReference>
<comment type="caution">
    <text evidence="9">Lacks conserved residue(s) required for the propagation of feature annotation.</text>
</comment>
<keyword evidence="4 9" id="KW-1003">Cell membrane</keyword>
<evidence type="ECO:0000256" key="9">
    <source>
        <dbReference type="HAMAP-Rule" id="MF_01300"/>
    </source>
</evidence>
<dbReference type="PROSITE" id="PS00714">
    <property type="entry name" value="NA_DICARBOXYL_SYMP_2"/>
    <property type="match status" value="1"/>
</dbReference>
<sequence length="426" mass="44834">MHKKVFSSLYFQVLLAITLGVFLGHVYPELGADMKPLGDGFVKLIKMIIAPVIFCTVVTGIAGMESMKAVGKTGAIALVYFEVVSTIALIIGLCVVNLLQPGAGMNVDPAALDASAISAYAEQAKSQGIIAFLLDIIPGSVIGAFASGNILQVLLFAVLFGFSLHHIGEKGQVIFGVIDSFSKVIFGIINMIMRLAPVGAFGAMAFTIGKYGVGSLVQLGQLIACFYLTCLFFIFIVLGSIAKASGFSILRFISYIREELLIVLGTSSSESVLPRMLDKMEKLGCQKSVVGLVIPTGYSFNLDGTSIYLTMAAIFIAQATNTPLDLFQQITLLVVLLISSKGAAGVTGSGFIVLAATISAVGHLPLAGLALILGIDRFMSEARALTNLIGNGVATVVVAKYCKQLDEKRMDAVLGGKVGQLEADRA</sequence>
<feature type="transmembrane region" description="Helical" evidence="9">
    <location>
        <begin position="47"/>
        <end position="64"/>
    </location>
</feature>
<keyword evidence="7 9" id="KW-1133">Transmembrane helix</keyword>
<evidence type="ECO:0000256" key="4">
    <source>
        <dbReference type="ARBA" id="ARBA00022475"/>
    </source>
</evidence>
<dbReference type="PROSITE" id="PS00713">
    <property type="entry name" value="NA_DICARBOXYL_SYMP_1"/>
    <property type="match status" value="1"/>
</dbReference>
<evidence type="ECO:0000256" key="7">
    <source>
        <dbReference type="ARBA" id="ARBA00022989"/>
    </source>
</evidence>
<dbReference type="Gene3D" id="1.10.3860.10">
    <property type="entry name" value="Sodium:dicarboxylate symporter"/>
    <property type="match status" value="1"/>
</dbReference>
<comment type="subcellular location">
    <subcellularLocation>
        <location evidence="1 9">Cell membrane</location>
        <topology evidence="1 9">Multi-pass membrane protein</topology>
    </subcellularLocation>
</comment>
<keyword evidence="8 9" id="KW-0472">Membrane</keyword>
<dbReference type="HAMAP" id="MF_01300">
    <property type="entry name" value="C4_dicarb_transport"/>
    <property type="match status" value="1"/>
</dbReference>
<dbReference type="InterPro" id="IPR023954">
    <property type="entry name" value="C4_dicarb_transport"/>
</dbReference>
<comment type="similarity">
    <text evidence="2 9">Belongs to the dicarboxylate/amino acid:cation symporter (DAACS) (TC 2.A.23) family.</text>
</comment>
<keyword evidence="5 9" id="KW-0812">Transmembrane</keyword>
<evidence type="ECO:0000256" key="8">
    <source>
        <dbReference type="ARBA" id="ARBA00023136"/>
    </source>
</evidence>
<organism evidence="10 11">
    <name type="scientific">Aeromonas allosaccharophila</name>
    <dbReference type="NCBI Taxonomy" id="656"/>
    <lineage>
        <taxon>Bacteria</taxon>
        <taxon>Pseudomonadati</taxon>
        <taxon>Pseudomonadota</taxon>
        <taxon>Gammaproteobacteria</taxon>
        <taxon>Aeromonadales</taxon>
        <taxon>Aeromonadaceae</taxon>
        <taxon>Aeromonas</taxon>
    </lineage>
</organism>
<dbReference type="InterPro" id="IPR036458">
    <property type="entry name" value="Na:dicarbo_symporter_sf"/>
</dbReference>
<comment type="function">
    <text evidence="9">Responsible for the transport of dicarboxylates such as succinate, fumarate, and malate across the membrane.</text>
</comment>
<evidence type="ECO:0000313" key="11">
    <source>
        <dbReference type="Proteomes" id="UP001302667"/>
    </source>
</evidence>
<feature type="transmembrane region" description="Helical" evidence="9">
    <location>
        <begin position="220"/>
        <end position="242"/>
    </location>
</feature>
<dbReference type="Proteomes" id="UP001302667">
    <property type="component" value="Chromosome"/>
</dbReference>
<feature type="transmembrane region" description="Helical" evidence="9">
    <location>
        <begin position="350"/>
        <end position="373"/>
    </location>
</feature>
<dbReference type="InterPro" id="IPR018107">
    <property type="entry name" value="Na-dicarboxylate_symporter_CS"/>
</dbReference>
<evidence type="ECO:0000256" key="3">
    <source>
        <dbReference type="ARBA" id="ARBA00022448"/>
    </source>
</evidence>
<evidence type="ECO:0000256" key="6">
    <source>
        <dbReference type="ARBA" id="ARBA00022847"/>
    </source>
</evidence>
<evidence type="ECO:0000256" key="5">
    <source>
        <dbReference type="ARBA" id="ARBA00022692"/>
    </source>
</evidence>
<keyword evidence="11" id="KW-1185">Reference proteome</keyword>
<protein>
    <recommendedName>
        <fullName evidence="9">C4-dicarboxylate transport protein</fullName>
    </recommendedName>
</protein>
<feature type="transmembrane region" description="Helical" evidence="9">
    <location>
        <begin position="76"/>
        <end position="99"/>
    </location>
</feature>
<evidence type="ECO:0000256" key="1">
    <source>
        <dbReference type="ARBA" id="ARBA00004651"/>
    </source>
</evidence>
<dbReference type="Pfam" id="PF00375">
    <property type="entry name" value="SDF"/>
    <property type="match status" value="1"/>
</dbReference>
<reference evidence="10 11" key="1">
    <citation type="submission" date="2023-10" db="EMBL/GenBank/DDBJ databases">
        <title>Genome analysis of psychrotrophic aerobic bacterium Aeromonas allosaccharophila BIM B-1809 isolated from infected fish.</title>
        <authorList>
            <person name="Leanovich S.I."/>
            <person name="Sidarenka A.V."/>
            <person name="Akhremchuk A.E."/>
            <person name="Sikolenko M.A."/>
            <person name="Valentovich L.N."/>
        </authorList>
    </citation>
    <scope>NUCLEOTIDE SEQUENCE [LARGE SCALE GENOMIC DNA]</scope>
    <source>
        <strain evidence="10 11">BIM B-1809</strain>
    </source>
</reference>
<dbReference type="PRINTS" id="PR00173">
    <property type="entry name" value="EDTRNSPORT"/>
</dbReference>
<dbReference type="EMBL" id="CP136584">
    <property type="protein sequence ID" value="WOE67624.1"/>
    <property type="molecule type" value="Genomic_DNA"/>
</dbReference>
<dbReference type="InterPro" id="IPR001991">
    <property type="entry name" value="Na-dicarboxylate_symporter"/>
</dbReference>
<gene>
    <name evidence="9" type="primary">dctA</name>
    <name evidence="10" type="ORF">RY972_06040</name>
</gene>
<accession>A0ABZ0FDX6</accession>
<dbReference type="RefSeq" id="WP_317103678.1">
    <property type="nucleotide sequence ID" value="NZ_CP136584.1"/>
</dbReference>
<keyword evidence="6 9" id="KW-0769">Symport</keyword>
<keyword evidence="3 9" id="KW-0813">Transport</keyword>
<feature type="transmembrane region" description="Helical" evidence="9">
    <location>
        <begin position="184"/>
        <end position="208"/>
    </location>
</feature>
<proteinExistence type="inferred from homology"/>
<dbReference type="SUPFAM" id="SSF118215">
    <property type="entry name" value="Proton glutamate symport protein"/>
    <property type="match status" value="1"/>
</dbReference>
<evidence type="ECO:0000313" key="10">
    <source>
        <dbReference type="EMBL" id="WOE67624.1"/>
    </source>
</evidence>